<dbReference type="InParanoid" id="T0QE07"/>
<organism evidence="2 3">
    <name type="scientific">Saprolegnia diclina (strain VS20)</name>
    <dbReference type="NCBI Taxonomy" id="1156394"/>
    <lineage>
        <taxon>Eukaryota</taxon>
        <taxon>Sar</taxon>
        <taxon>Stramenopiles</taxon>
        <taxon>Oomycota</taxon>
        <taxon>Saprolegniomycetes</taxon>
        <taxon>Saprolegniales</taxon>
        <taxon>Saprolegniaceae</taxon>
        <taxon>Saprolegnia</taxon>
    </lineage>
</organism>
<dbReference type="AlphaFoldDB" id="T0QE07"/>
<keyword evidence="3" id="KW-1185">Reference proteome</keyword>
<dbReference type="Gene3D" id="3.40.50.300">
    <property type="entry name" value="P-loop containing nucleotide triphosphate hydrolases"/>
    <property type="match status" value="1"/>
</dbReference>
<dbReference type="RefSeq" id="XP_008613637.1">
    <property type="nucleotide sequence ID" value="XM_008615415.1"/>
</dbReference>
<name>T0QE07_SAPDV</name>
<dbReference type="OrthoDB" id="73164at2759"/>
<dbReference type="VEuPathDB" id="FungiDB:SDRG_09480"/>
<dbReference type="Proteomes" id="UP000030762">
    <property type="component" value="Unassembled WGS sequence"/>
</dbReference>
<dbReference type="EMBL" id="JH767161">
    <property type="protein sequence ID" value="EQC32951.1"/>
    <property type="molecule type" value="Genomic_DNA"/>
</dbReference>
<protein>
    <recommendedName>
        <fullName evidence="1">G domain-containing protein</fullName>
    </recommendedName>
</protein>
<evidence type="ECO:0000313" key="3">
    <source>
        <dbReference type="Proteomes" id="UP000030762"/>
    </source>
</evidence>
<reference evidence="2 3" key="1">
    <citation type="submission" date="2012-04" db="EMBL/GenBank/DDBJ databases">
        <title>The Genome Sequence of Saprolegnia declina VS20.</title>
        <authorList>
            <consortium name="The Broad Institute Genome Sequencing Platform"/>
            <person name="Russ C."/>
            <person name="Nusbaum C."/>
            <person name="Tyler B."/>
            <person name="van West P."/>
            <person name="Dieguez-Uribeondo J."/>
            <person name="de Bruijn I."/>
            <person name="Tripathy S."/>
            <person name="Jiang R."/>
            <person name="Young S.K."/>
            <person name="Zeng Q."/>
            <person name="Gargeya S."/>
            <person name="Fitzgerald M."/>
            <person name="Haas B."/>
            <person name="Abouelleil A."/>
            <person name="Alvarado L."/>
            <person name="Arachchi H.M."/>
            <person name="Berlin A."/>
            <person name="Chapman S.B."/>
            <person name="Goldberg J."/>
            <person name="Griggs A."/>
            <person name="Gujja S."/>
            <person name="Hansen M."/>
            <person name="Howarth C."/>
            <person name="Imamovic A."/>
            <person name="Larimer J."/>
            <person name="McCowen C."/>
            <person name="Montmayeur A."/>
            <person name="Murphy C."/>
            <person name="Neiman D."/>
            <person name="Pearson M."/>
            <person name="Priest M."/>
            <person name="Roberts A."/>
            <person name="Saif S."/>
            <person name="Shea T."/>
            <person name="Sisk P."/>
            <person name="Sykes S."/>
            <person name="Wortman J."/>
            <person name="Nusbaum C."/>
            <person name="Birren B."/>
        </authorList>
    </citation>
    <scope>NUCLEOTIDE SEQUENCE [LARGE SCALE GENOMIC DNA]</scope>
    <source>
        <strain evidence="2 3">VS20</strain>
    </source>
</reference>
<dbReference type="GO" id="GO:0005739">
    <property type="term" value="C:mitochondrion"/>
    <property type="evidence" value="ECO:0007669"/>
    <property type="project" value="TreeGrafter"/>
</dbReference>
<proteinExistence type="predicted"/>
<dbReference type="PANTHER" id="PTHR46434:SF1">
    <property type="entry name" value="GENETIC INTERACTOR OF PROHIBITINS 3, MITOCHONDRIAL"/>
    <property type="match status" value="1"/>
</dbReference>
<dbReference type="InterPro" id="IPR050896">
    <property type="entry name" value="Mito_lipid_metab_GTPase"/>
</dbReference>
<dbReference type="OMA" id="ARGNVWA"/>
<dbReference type="GO" id="GO:0005525">
    <property type="term" value="F:GTP binding"/>
    <property type="evidence" value="ECO:0007669"/>
    <property type="project" value="InterPro"/>
</dbReference>
<dbReference type="SUPFAM" id="SSF52540">
    <property type="entry name" value="P-loop containing nucleoside triphosphate hydrolases"/>
    <property type="match status" value="1"/>
</dbReference>
<dbReference type="GeneID" id="19950207"/>
<dbReference type="PANTHER" id="PTHR46434">
    <property type="entry name" value="GENETIC INTERACTOR OF PROHIBITINS 3, MITOCHONDRIAL"/>
    <property type="match status" value="1"/>
</dbReference>
<gene>
    <name evidence="2" type="ORF">SDRG_09480</name>
</gene>
<accession>T0QE07</accession>
<feature type="domain" description="G" evidence="1">
    <location>
        <begin position="241"/>
        <end position="285"/>
    </location>
</feature>
<dbReference type="InterPro" id="IPR006073">
    <property type="entry name" value="GTP-bd"/>
</dbReference>
<dbReference type="Pfam" id="PF01926">
    <property type="entry name" value="MMR_HSR1"/>
    <property type="match status" value="1"/>
</dbReference>
<evidence type="ECO:0000313" key="2">
    <source>
        <dbReference type="EMBL" id="EQC32951.1"/>
    </source>
</evidence>
<evidence type="ECO:0000259" key="1">
    <source>
        <dbReference type="Pfam" id="PF01926"/>
    </source>
</evidence>
<dbReference type="CDD" id="cd01855">
    <property type="entry name" value="YqeH"/>
    <property type="match status" value="1"/>
</dbReference>
<dbReference type="InterPro" id="IPR027417">
    <property type="entry name" value="P-loop_NTPase"/>
</dbReference>
<dbReference type="eggNOG" id="KOG1249">
    <property type="taxonomic scope" value="Eukaryota"/>
</dbReference>
<sequence>MLRRLNRAIPTRPWTSLLSAASRQFIHSPKLMALPRVLEHFTSAHAFSTAVTGKDETSAHARKLLAHIDLMEELTCSGCGIEMQFKDEAKVGFCSTAALEKIEDVQEIATKLICQRCFQIRNYGKITDTKMAYDEYEKRVKALKPRDMLMIQLVDILDITGSLLGNARHVVGKKPVLLVVNKADMIPTHSGARRLMRRIKMAAEDLGIENVIGIRLVSSTKSLGIKEIIGDIKKHRENRDVCVIGAANAGKSTFLNALISHVSKSKKFGGKVTQRPELEDISLDDFDFEEKAPEQLVFNEDEIDADEEVLSLKQRKQLSKGAPSKHMTTSALPGTTLAVSPIPVVIGQKPCNVLDTPGLIVDKKRQRLVEILSQPGCMELTNAIPGNKLPTTIYKVAPGRSLFLGAMLRMDYENTLSTKGKNELLFTWYGVLPGHLSKTEHADDTFMKHAGGLLSPPRGLDAISLTGPLLPHKSGVKLSDFITTDVKTKSKLAKRPKRTTLVELVVPGFGWLAVTGVDLDGTLALEQTLKKASIKFSTVDGIQMHPRVPLFPFEMSSSNKHEWKQ</sequence>
<dbReference type="STRING" id="1156394.T0QE07"/>